<gene>
    <name evidence="6" type="ORF">ESA94_12865</name>
</gene>
<keyword evidence="7" id="KW-1185">Reference proteome</keyword>
<dbReference type="Pfam" id="PF07470">
    <property type="entry name" value="Glyco_hydro_88"/>
    <property type="match status" value="1"/>
</dbReference>
<evidence type="ECO:0000313" key="7">
    <source>
        <dbReference type="Proteomes" id="UP000290204"/>
    </source>
</evidence>
<comment type="similarity">
    <text evidence="2">Belongs to the glycosyl hydrolase 88 family.</text>
</comment>
<evidence type="ECO:0000256" key="2">
    <source>
        <dbReference type="ARBA" id="ARBA00038358"/>
    </source>
</evidence>
<keyword evidence="1 6" id="KW-0378">Hydrolase</keyword>
<accession>A0A4Q1CIM8</accession>
<feature type="binding site" evidence="4">
    <location>
        <position position="112"/>
    </location>
    <ligand>
        <name>substrate</name>
    </ligand>
</feature>
<dbReference type="InterPro" id="IPR008928">
    <property type="entry name" value="6-hairpin_glycosidase_sf"/>
</dbReference>
<feature type="chain" id="PRO_5020352940" evidence="5">
    <location>
        <begin position="22"/>
        <end position="386"/>
    </location>
</feature>
<feature type="binding site" evidence="4">
    <location>
        <position position="242"/>
    </location>
    <ligand>
        <name>substrate</name>
    </ligand>
</feature>
<dbReference type="AlphaFoldDB" id="A0A4Q1CIM8"/>
<proteinExistence type="inferred from homology"/>
<feature type="active site" description="Proton donor" evidence="3">
    <location>
        <position position="170"/>
    </location>
</feature>
<keyword evidence="5" id="KW-0732">Signal</keyword>
<feature type="binding site" evidence="4">
    <location>
        <position position="230"/>
    </location>
    <ligand>
        <name>substrate</name>
    </ligand>
</feature>
<feature type="binding site" evidence="4">
    <location>
        <position position="246"/>
    </location>
    <ligand>
        <name>substrate</name>
    </ligand>
</feature>
<evidence type="ECO:0000256" key="3">
    <source>
        <dbReference type="PIRSR" id="PIRSR610905-1"/>
    </source>
</evidence>
<sequence>MKYKLIAVTVISLFVAELSIAQSTNKVFEDAEKQLALMYREAIANRNDRRIFPRTLQHDSIHLVVSNDWTSGFFPGMLWFMYEYTNKPEWITRAEEFTALMEREPKNRNSHDVGFKVYNSYGNGYRLTQNEDYKKQVLQSAATLVTRFNPTVGCIRSWDFGKWQYPVIIDNMMNLELLFAATKLSGDSSYYKVAVAHANTTLKNHFRKDYSTFHVMDYDTITGKAIGGSTHQGYADASAWARGQGWALYGYTMCYRETKNPAYLQQAENVAAYLMNHPSLPADKIPVWDFNVPNLNSEPRDASAAAIIASALYELKDYSKNKKQYKAFADKIMQSLSQHYRAPMGSAKGFILLHSTGHKPVNGEVDVPLIYADYYFLEALLRRDRQ</sequence>
<dbReference type="SUPFAM" id="SSF48208">
    <property type="entry name" value="Six-hairpin glycosidases"/>
    <property type="match status" value="1"/>
</dbReference>
<feature type="binding site" evidence="4">
    <location>
        <position position="228"/>
    </location>
    <ligand>
        <name>substrate</name>
    </ligand>
</feature>
<feature type="signal peptide" evidence="5">
    <location>
        <begin position="1"/>
        <end position="21"/>
    </location>
</feature>
<protein>
    <submittedName>
        <fullName evidence="6">Glucuronyl hydrolase</fullName>
    </submittedName>
</protein>
<dbReference type="PANTHER" id="PTHR36845">
    <property type="entry name" value="HYDROLASE, PUTATIVE (AFU_ORTHOLOGUE AFUA_7G05090)-RELATED"/>
    <property type="match status" value="1"/>
</dbReference>
<feature type="binding site" evidence="4">
    <location>
        <position position="170"/>
    </location>
    <ligand>
        <name>substrate</name>
    </ligand>
</feature>
<feature type="active site" description="Nucleophile" evidence="3">
    <location>
        <position position="112"/>
    </location>
</feature>
<dbReference type="RefSeq" id="WP_129131308.1">
    <property type="nucleotide sequence ID" value="NZ_SDHW01000003.1"/>
</dbReference>
<dbReference type="InterPro" id="IPR052369">
    <property type="entry name" value="UG_Glycosaminoglycan_Hydrolase"/>
</dbReference>
<evidence type="ECO:0000256" key="4">
    <source>
        <dbReference type="PIRSR" id="PIRSR610905-2"/>
    </source>
</evidence>
<dbReference type="Gene3D" id="1.50.10.10">
    <property type="match status" value="1"/>
</dbReference>
<evidence type="ECO:0000313" key="6">
    <source>
        <dbReference type="EMBL" id="RXK59934.1"/>
    </source>
</evidence>
<name>A0A4Q1CIM8_9BACT</name>
<evidence type="ECO:0000256" key="1">
    <source>
        <dbReference type="ARBA" id="ARBA00022801"/>
    </source>
</evidence>
<dbReference type="InterPro" id="IPR010905">
    <property type="entry name" value="Glyco_hydro_88"/>
</dbReference>
<reference evidence="6 7" key="1">
    <citation type="submission" date="2019-01" db="EMBL/GenBank/DDBJ databases">
        <title>Lacibacter sp. strain TTM-7.</title>
        <authorList>
            <person name="Chen W.-M."/>
        </authorList>
    </citation>
    <scope>NUCLEOTIDE SEQUENCE [LARGE SCALE GENOMIC DNA]</scope>
    <source>
        <strain evidence="6 7">TTM-7</strain>
    </source>
</reference>
<dbReference type="InterPro" id="IPR012341">
    <property type="entry name" value="6hp_glycosidase-like_sf"/>
</dbReference>
<dbReference type="GO" id="GO:0000272">
    <property type="term" value="P:polysaccharide catabolic process"/>
    <property type="evidence" value="ECO:0007669"/>
    <property type="project" value="TreeGrafter"/>
</dbReference>
<dbReference type="EMBL" id="SDHW01000003">
    <property type="protein sequence ID" value="RXK59934.1"/>
    <property type="molecule type" value="Genomic_DNA"/>
</dbReference>
<dbReference type="OrthoDB" id="428577at2"/>
<evidence type="ECO:0000256" key="5">
    <source>
        <dbReference type="SAM" id="SignalP"/>
    </source>
</evidence>
<organism evidence="6 7">
    <name type="scientific">Lacibacter luteus</name>
    <dbReference type="NCBI Taxonomy" id="2508719"/>
    <lineage>
        <taxon>Bacteria</taxon>
        <taxon>Pseudomonadati</taxon>
        <taxon>Bacteroidota</taxon>
        <taxon>Chitinophagia</taxon>
        <taxon>Chitinophagales</taxon>
        <taxon>Chitinophagaceae</taxon>
        <taxon>Lacibacter</taxon>
    </lineage>
</organism>
<dbReference type="GO" id="GO:0052757">
    <property type="term" value="F:chondroitin hydrolase activity"/>
    <property type="evidence" value="ECO:0007669"/>
    <property type="project" value="TreeGrafter"/>
</dbReference>
<dbReference type="PANTHER" id="PTHR36845:SF1">
    <property type="entry name" value="HYDROLASE, PUTATIVE (AFU_ORTHOLOGUE AFUA_7G05090)-RELATED"/>
    <property type="match status" value="1"/>
</dbReference>
<dbReference type="Proteomes" id="UP000290204">
    <property type="component" value="Unassembled WGS sequence"/>
</dbReference>
<comment type="caution">
    <text evidence="6">The sequence shown here is derived from an EMBL/GenBank/DDBJ whole genome shotgun (WGS) entry which is preliminary data.</text>
</comment>